<comment type="caution">
    <text evidence="2">The sequence shown here is derived from an EMBL/GenBank/DDBJ whole genome shotgun (WGS) entry which is preliminary data.</text>
</comment>
<feature type="domain" description="Ubiquitin-like" evidence="1">
    <location>
        <begin position="16"/>
        <end position="95"/>
    </location>
</feature>
<dbReference type="InterPro" id="IPR022617">
    <property type="entry name" value="Rad60/SUMO-like_dom"/>
</dbReference>
<evidence type="ECO:0000259" key="1">
    <source>
        <dbReference type="PROSITE" id="PS50053"/>
    </source>
</evidence>
<proteinExistence type="predicted"/>
<dbReference type="PROSITE" id="PS50053">
    <property type="entry name" value="UBIQUITIN_2"/>
    <property type="match status" value="1"/>
</dbReference>
<dbReference type="SUPFAM" id="SSF54236">
    <property type="entry name" value="Ubiquitin-like"/>
    <property type="match status" value="1"/>
</dbReference>
<dbReference type="PANTHER" id="PTHR10562">
    <property type="entry name" value="SMALL UBIQUITIN-RELATED MODIFIER"/>
    <property type="match status" value="1"/>
</dbReference>
<dbReference type="Gramene" id="KVI04820">
    <property type="protein sequence ID" value="KVI04820"/>
    <property type="gene ID" value="Ccrd_016859"/>
</dbReference>
<evidence type="ECO:0000313" key="3">
    <source>
        <dbReference type="Proteomes" id="UP000243975"/>
    </source>
</evidence>
<dbReference type="InterPro" id="IPR000626">
    <property type="entry name" value="Ubiquitin-like_dom"/>
</dbReference>
<dbReference type="InterPro" id="IPR029071">
    <property type="entry name" value="Ubiquitin-like_domsf"/>
</dbReference>
<dbReference type="AlphaFoldDB" id="A0A103Y957"/>
<reference evidence="2 3" key="1">
    <citation type="journal article" date="2016" name="Sci. Rep.">
        <title>The genome sequence of the outbreeding globe artichoke constructed de novo incorporating a phase-aware low-pass sequencing strategy of F1 progeny.</title>
        <authorList>
            <person name="Scaglione D."/>
            <person name="Reyes-Chin-Wo S."/>
            <person name="Acquadro A."/>
            <person name="Froenicke L."/>
            <person name="Portis E."/>
            <person name="Beitel C."/>
            <person name="Tirone M."/>
            <person name="Mauro R."/>
            <person name="Lo Monaco A."/>
            <person name="Mauromicale G."/>
            <person name="Faccioli P."/>
            <person name="Cattivelli L."/>
            <person name="Rieseberg L."/>
            <person name="Michelmore R."/>
            <person name="Lanteri S."/>
        </authorList>
    </citation>
    <scope>NUCLEOTIDE SEQUENCE [LARGE SCALE GENOMIC DNA]</scope>
    <source>
        <strain evidence="2">2C</strain>
    </source>
</reference>
<organism evidence="2 3">
    <name type="scientific">Cynara cardunculus var. scolymus</name>
    <name type="common">Globe artichoke</name>
    <name type="synonym">Cynara scolymus</name>
    <dbReference type="NCBI Taxonomy" id="59895"/>
    <lineage>
        <taxon>Eukaryota</taxon>
        <taxon>Viridiplantae</taxon>
        <taxon>Streptophyta</taxon>
        <taxon>Embryophyta</taxon>
        <taxon>Tracheophyta</taxon>
        <taxon>Spermatophyta</taxon>
        <taxon>Magnoliopsida</taxon>
        <taxon>eudicotyledons</taxon>
        <taxon>Gunneridae</taxon>
        <taxon>Pentapetalae</taxon>
        <taxon>asterids</taxon>
        <taxon>campanulids</taxon>
        <taxon>Asterales</taxon>
        <taxon>Asteraceae</taxon>
        <taxon>Carduoideae</taxon>
        <taxon>Cardueae</taxon>
        <taxon>Carduinae</taxon>
        <taxon>Cynara</taxon>
    </lineage>
</organism>
<gene>
    <name evidence="2" type="ORF">Ccrd_016859</name>
</gene>
<keyword evidence="3" id="KW-1185">Reference proteome</keyword>
<sequence>MGSTVRVKQEDPERDSYITLKVVSQLNELDPYFRVRRDEPLQQLMMRWSGRAGVDDYRTFRFLFDGDRVPENETADEFGLLDGDSIDAMHDQDGGGMVVFLGCSLCLKHVICCFLCV</sequence>
<dbReference type="Pfam" id="PF11976">
    <property type="entry name" value="Rad60-SLD"/>
    <property type="match status" value="1"/>
</dbReference>
<dbReference type="OMA" id="WSVRANI"/>
<accession>A0A103Y957</accession>
<protein>
    <submittedName>
        <fullName evidence="2">Small ubiquitin-related modifier, SUMO</fullName>
    </submittedName>
</protein>
<evidence type="ECO:0000313" key="2">
    <source>
        <dbReference type="EMBL" id="KVI04820.1"/>
    </source>
</evidence>
<dbReference type="EMBL" id="LEKV01001907">
    <property type="protein sequence ID" value="KVI04820.1"/>
    <property type="molecule type" value="Genomic_DNA"/>
</dbReference>
<dbReference type="Proteomes" id="UP000243975">
    <property type="component" value="Unassembled WGS sequence"/>
</dbReference>
<dbReference type="STRING" id="59895.A0A103Y957"/>
<name>A0A103Y957_CYNCS</name>
<dbReference type="CDD" id="cd01763">
    <property type="entry name" value="Ubl_SUMO_like"/>
    <property type="match status" value="1"/>
</dbReference>
<dbReference type="Gene3D" id="3.10.20.90">
    <property type="entry name" value="Phosphatidylinositol 3-kinase Catalytic Subunit, Chain A, domain 1"/>
    <property type="match status" value="1"/>
</dbReference>